<evidence type="ECO:0000313" key="1">
    <source>
        <dbReference type="EMBL" id="KZA96493.1"/>
    </source>
</evidence>
<dbReference type="EMBL" id="LVYU01000156">
    <property type="protein sequence ID" value="KZA96493.1"/>
    <property type="molecule type" value="Genomic_DNA"/>
</dbReference>
<gene>
    <name evidence="1" type="ORF">A4A59_05200</name>
</gene>
<protein>
    <submittedName>
        <fullName evidence="1">Uncharacterized protein</fullName>
    </submittedName>
</protein>
<organism evidence="1">
    <name type="scientific">Rhizobium leguminosarum</name>
    <dbReference type="NCBI Taxonomy" id="384"/>
    <lineage>
        <taxon>Bacteria</taxon>
        <taxon>Pseudomonadati</taxon>
        <taxon>Pseudomonadota</taxon>
        <taxon>Alphaproteobacteria</taxon>
        <taxon>Hyphomicrobiales</taxon>
        <taxon>Rhizobiaceae</taxon>
        <taxon>Rhizobium/Agrobacterium group</taxon>
        <taxon>Rhizobium</taxon>
    </lineage>
</organism>
<comment type="caution">
    <text evidence="1">The sequence shown here is derived from an EMBL/GenBank/DDBJ whole genome shotgun (WGS) entry which is preliminary data.</text>
</comment>
<name>A0A154I7C2_RHILE</name>
<sequence>MQQVLRTKGRRDRVYTVFQLPDHQRSKGHFRGGRTRDDRPKGAGMFSTILADNNEGHRHPLSQMLLTVALTTGLAACDPVSDQPPSETVAASDVATPDFGEWSVYTKTDPLTDEKIIAIELTSDQAQSTRDVTLSLYCSKRNAWAVVGWSEFLGGTKSADLELKPVTYRIGDGQPRIEEWPVLSDRTTSRIDHAPEFIMNVRDSEKLVLRVEPYQQNPLTAVFDTRGLKAALMANSPECDWYVRDIKWAEHQAKLKAEADKKTAPSQ</sequence>
<reference evidence="1" key="1">
    <citation type="submission" date="2016-03" db="EMBL/GenBank/DDBJ databases">
        <title>Microsymbionts genomes from the relict species Vavilovia formosa.</title>
        <authorList>
            <person name="Chirak E."/>
            <person name="Kimeklis A."/>
            <person name="Kopat V."/>
            <person name="Andronov E."/>
        </authorList>
    </citation>
    <scope>NUCLEOTIDE SEQUENCE [LARGE SCALE GENOMIC DNA]</scope>
    <source>
        <strain evidence="1">Vaf12</strain>
    </source>
</reference>
<proteinExistence type="predicted"/>
<accession>A0A154I7C2</accession>
<dbReference type="AlphaFoldDB" id="A0A154I7C2"/>